<evidence type="ECO:0000313" key="4">
    <source>
        <dbReference type="EnsemblMetazoa" id="XP_030843540"/>
    </source>
</evidence>
<dbReference type="AlphaFoldDB" id="A0A7M7NYK2"/>
<dbReference type="PRINTS" id="PR01415">
    <property type="entry name" value="ANKYRIN"/>
</dbReference>
<dbReference type="Proteomes" id="UP000007110">
    <property type="component" value="Unassembled WGS sequence"/>
</dbReference>
<dbReference type="KEGG" id="spu:105445058"/>
<dbReference type="RefSeq" id="XP_030843540.1">
    <property type="nucleotide sequence ID" value="XM_030987680.1"/>
</dbReference>
<keyword evidence="5" id="KW-1185">Reference proteome</keyword>
<sequence length="194" mass="21298">MVIFVSPNISSVKELSQGAEVNREDKDGRTALLIAAQDGHLDVSKYPTSQGAEVNWGDKDGRTAVHIAANKGHLDITEYLLSQGSEFEGDELMYIHHALQRGHTSTIEKLVSKGADLNIQAPDGQTCLHKAIKFCYTTEKIVQETDTLRKVSLTPCIPTSTTPDRRLSNNKLHILKRPSIGGFGVCVESLWLSD</sequence>
<dbReference type="OrthoDB" id="426293at2759"/>
<dbReference type="InterPro" id="IPR002110">
    <property type="entry name" value="Ankyrin_rpt"/>
</dbReference>
<feature type="repeat" description="ANK" evidence="3">
    <location>
        <begin position="27"/>
        <end position="59"/>
    </location>
</feature>
<dbReference type="InterPro" id="IPR036770">
    <property type="entry name" value="Ankyrin_rpt-contain_sf"/>
</dbReference>
<dbReference type="PANTHER" id="PTHR24141:SF1">
    <property type="entry name" value="2-5A-DEPENDENT RIBONUCLEASE"/>
    <property type="match status" value="1"/>
</dbReference>
<dbReference type="EnsemblMetazoa" id="XM_030987680">
    <property type="protein sequence ID" value="XP_030843540"/>
    <property type="gene ID" value="LOC105445058"/>
</dbReference>
<dbReference type="SMART" id="SM00248">
    <property type="entry name" value="ANK"/>
    <property type="match status" value="3"/>
</dbReference>
<dbReference type="Pfam" id="PF12796">
    <property type="entry name" value="Ank_2"/>
    <property type="match status" value="1"/>
</dbReference>
<dbReference type="Gene3D" id="1.25.40.20">
    <property type="entry name" value="Ankyrin repeat-containing domain"/>
    <property type="match status" value="2"/>
</dbReference>
<reference evidence="4" key="2">
    <citation type="submission" date="2021-01" db="UniProtKB">
        <authorList>
            <consortium name="EnsemblMetazoa"/>
        </authorList>
    </citation>
    <scope>IDENTIFICATION</scope>
</reference>
<organism evidence="4 5">
    <name type="scientific">Strongylocentrotus purpuratus</name>
    <name type="common">Purple sea urchin</name>
    <dbReference type="NCBI Taxonomy" id="7668"/>
    <lineage>
        <taxon>Eukaryota</taxon>
        <taxon>Metazoa</taxon>
        <taxon>Echinodermata</taxon>
        <taxon>Eleutherozoa</taxon>
        <taxon>Echinozoa</taxon>
        <taxon>Echinoidea</taxon>
        <taxon>Euechinoidea</taxon>
        <taxon>Echinacea</taxon>
        <taxon>Camarodonta</taxon>
        <taxon>Echinidea</taxon>
        <taxon>Strongylocentrotidae</taxon>
        <taxon>Strongylocentrotus</taxon>
    </lineage>
</organism>
<dbReference type="PROSITE" id="PS50088">
    <property type="entry name" value="ANK_REPEAT"/>
    <property type="match status" value="3"/>
</dbReference>
<dbReference type="InParanoid" id="A0A7M7NYK2"/>
<evidence type="ECO:0000256" key="3">
    <source>
        <dbReference type="PROSITE-ProRule" id="PRU00023"/>
    </source>
</evidence>
<dbReference type="PROSITE" id="PS50297">
    <property type="entry name" value="ANK_REP_REGION"/>
    <property type="match status" value="2"/>
</dbReference>
<dbReference type="PANTHER" id="PTHR24141">
    <property type="entry name" value="2-5A-DEPENDENT RIBONUCLEASE"/>
    <property type="match status" value="1"/>
</dbReference>
<protein>
    <submittedName>
        <fullName evidence="4">Uncharacterized protein</fullName>
    </submittedName>
</protein>
<evidence type="ECO:0000256" key="2">
    <source>
        <dbReference type="ARBA" id="ARBA00023043"/>
    </source>
</evidence>
<evidence type="ECO:0000313" key="5">
    <source>
        <dbReference type="Proteomes" id="UP000007110"/>
    </source>
</evidence>
<keyword evidence="2 3" id="KW-0040">ANK repeat</keyword>
<evidence type="ECO:0000256" key="1">
    <source>
        <dbReference type="ARBA" id="ARBA00022737"/>
    </source>
</evidence>
<proteinExistence type="predicted"/>
<dbReference type="Pfam" id="PF13637">
    <property type="entry name" value="Ank_4"/>
    <property type="match status" value="1"/>
</dbReference>
<dbReference type="SUPFAM" id="SSF48403">
    <property type="entry name" value="Ankyrin repeat"/>
    <property type="match status" value="1"/>
</dbReference>
<feature type="repeat" description="ANK" evidence="3">
    <location>
        <begin position="90"/>
        <end position="122"/>
    </location>
</feature>
<accession>A0A7M7NYK2</accession>
<dbReference type="GeneID" id="105445058"/>
<name>A0A7M7NYK2_STRPU</name>
<keyword evidence="1" id="KW-0677">Repeat</keyword>
<reference evidence="5" key="1">
    <citation type="submission" date="2015-02" db="EMBL/GenBank/DDBJ databases">
        <title>Genome sequencing for Strongylocentrotus purpuratus.</title>
        <authorList>
            <person name="Murali S."/>
            <person name="Liu Y."/>
            <person name="Vee V."/>
            <person name="English A."/>
            <person name="Wang M."/>
            <person name="Skinner E."/>
            <person name="Han Y."/>
            <person name="Muzny D.M."/>
            <person name="Worley K.C."/>
            <person name="Gibbs R.A."/>
        </authorList>
    </citation>
    <scope>NUCLEOTIDE SEQUENCE</scope>
</reference>
<feature type="repeat" description="ANK" evidence="3">
    <location>
        <begin position="60"/>
        <end position="92"/>
    </location>
</feature>